<evidence type="ECO:0000256" key="6">
    <source>
        <dbReference type="SAM" id="MobiDB-lite"/>
    </source>
</evidence>
<dbReference type="InterPro" id="IPR000209">
    <property type="entry name" value="Peptidase_S8/S53_dom"/>
</dbReference>
<dbReference type="RefSeq" id="WP_197004967.1">
    <property type="nucleotide sequence ID" value="NZ_BONS01000017.1"/>
</dbReference>
<dbReference type="PANTHER" id="PTHR43399">
    <property type="entry name" value="SUBTILISIN-RELATED"/>
    <property type="match status" value="1"/>
</dbReference>
<feature type="active site" description="Charge relay system" evidence="5">
    <location>
        <position position="44"/>
    </location>
</feature>
<name>A0A8J7GLN5_9ACTN</name>
<feature type="active site" description="Charge relay system" evidence="5">
    <location>
        <position position="238"/>
    </location>
</feature>
<sequence>MLVAAPGVAYADTVRGLSWHLDFLKVERAHAISQGEGVVVAVIDSGVDAGHPDLQGQVLPGWGIGGDAAPDGRTDNRDHGTGMASLIAGKGGNDNRLLGIAPKSKILPIALGEASEEREVSQAVRWAVDHGARVINISIAFPASELAEDLRQSVAYAMSKDVVVVAGAGNTDANGLGVGVPAAIPGVVASAAVDRSGGAWAGSSHGHEVSVGAPGVQVITSAPANRSKNGYLVGDGSSNAAALVSGEAALIRSQFKQLSAANVINRIIRTAKDAGKPGRDDLYGFGVIDPVAALTADVPEVKDNPLLGAQQGSSTGPGSAGPTGQPLVSAHIDWKIMGPLLVVVAVLAGGITWLVLASNRRRRRAVQRVPGYPPGR</sequence>
<keyword evidence="7" id="KW-1133">Transmembrane helix</keyword>
<keyword evidence="7" id="KW-0812">Transmembrane</keyword>
<evidence type="ECO:0000313" key="9">
    <source>
        <dbReference type="EMBL" id="MBG6138185.1"/>
    </source>
</evidence>
<dbReference type="PRINTS" id="PR00723">
    <property type="entry name" value="SUBTILISIN"/>
</dbReference>
<evidence type="ECO:0000256" key="5">
    <source>
        <dbReference type="PROSITE-ProRule" id="PRU01240"/>
    </source>
</evidence>
<keyword evidence="10" id="KW-1185">Reference proteome</keyword>
<keyword evidence="3 5" id="KW-0378">Hydrolase</keyword>
<evidence type="ECO:0000313" key="10">
    <source>
        <dbReference type="Proteomes" id="UP000622552"/>
    </source>
</evidence>
<dbReference type="SUPFAM" id="SSF52743">
    <property type="entry name" value="Subtilisin-like"/>
    <property type="match status" value="1"/>
</dbReference>
<comment type="similarity">
    <text evidence="1 5">Belongs to the peptidase S8 family.</text>
</comment>
<keyword evidence="2 5" id="KW-0645">Protease</keyword>
<dbReference type="InterPro" id="IPR036852">
    <property type="entry name" value="Peptidase_S8/S53_dom_sf"/>
</dbReference>
<dbReference type="Pfam" id="PF00082">
    <property type="entry name" value="Peptidase_S8"/>
    <property type="match status" value="1"/>
</dbReference>
<dbReference type="InterPro" id="IPR015500">
    <property type="entry name" value="Peptidase_S8_subtilisin-rel"/>
</dbReference>
<dbReference type="Proteomes" id="UP000622552">
    <property type="component" value="Unassembled WGS sequence"/>
</dbReference>
<evidence type="ECO:0000256" key="3">
    <source>
        <dbReference type="ARBA" id="ARBA00022801"/>
    </source>
</evidence>
<reference evidence="9" key="1">
    <citation type="submission" date="2020-11" db="EMBL/GenBank/DDBJ databases">
        <title>Sequencing the genomes of 1000 actinobacteria strains.</title>
        <authorList>
            <person name="Klenk H.-P."/>
        </authorList>
    </citation>
    <scope>NUCLEOTIDE SEQUENCE</scope>
    <source>
        <strain evidence="9">DSM 45356</strain>
    </source>
</reference>
<dbReference type="InterPro" id="IPR051048">
    <property type="entry name" value="Peptidase_S8/S53_subtilisin"/>
</dbReference>
<dbReference type="PROSITE" id="PS51892">
    <property type="entry name" value="SUBTILASE"/>
    <property type="match status" value="1"/>
</dbReference>
<evidence type="ECO:0000256" key="4">
    <source>
        <dbReference type="ARBA" id="ARBA00022825"/>
    </source>
</evidence>
<organism evidence="9 10">
    <name type="scientific">Longispora fulva</name>
    <dbReference type="NCBI Taxonomy" id="619741"/>
    <lineage>
        <taxon>Bacteria</taxon>
        <taxon>Bacillati</taxon>
        <taxon>Actinomycetota</taxon>
        <taxon>Actinomycetes</taxon>
        <taxon>Micromonosporales</taxon>
        <taxon>Micromonosporaceae</taxon>
        <taxon>Longispora</taxon>
    </lineage>
</organism>
<feature type="transmembrane region" description="Helical" evidence="7">
    <location>
        <begin position="336"/>
        <end position="356"/>
    </location>
</feature>
<evidence type="ECO:0000259" key="8">
    <source>
        <dbReference type="Pfam" id="PF00082"/>
    </source>
</evidence>
<evidence type="ECO:0000256" key="2">
    <source>
        <dbReference type="ARBA" id="ARBA00022670"/>
    </source>
</evidence>
<dbReference type="AlphaFoldDB" id="A0A8J7GLN5"/>
<gene>
    <name evidence="9" type="ORF">IW245_004379</name>
</gene>
<dbReference type="Gene3D" id="3.40.50.200">
    <property type="entry name" value="Peptidase S8/S53 domain"/>
    <property type="match status" value="1"/>
</dbReference>
<dbReference type="GO" id="GO:0004252">
    <property type="term" value="F:serine-type endopeptidase activity"/>
    <property type="evidence" value="ECO:0007669"/>
    <property type="project" value="UniProtKB-UniRule"/>
</dbReference>
<dbReference type="PROSITE" id="PS00136">
    <property type="entry name" value="SUBTILASE_ASP"/>
    <property type="match status" value="1"/>
</dbReference>
<feature type="active site" description="Charge relay system" evidence="5">
    <location>
        <position position="79"/>
    </location>
</feature>
<dbReference type="EMBL" id="JADOUF010000001">
    <property type="protein sequence ID" value="MBG6138185.1"/>
    <property type="molecule type" value="Genomic_DNA"/>
</dbReference>
<keyword evidence="7" id="KW-0472">Membrane</keyword>
<accession>A0A8J7GLN5</accession>
<dbReference type="PANTHER" id="PTHR43399:SF4">
    <property type="entry name" value="CELL WALL-ASSOCIATED PROTEASE"/>
    <property type="match status" value="1"/>
</dbReference>
<proteinExistence type="inferred from homology"/>
<comment type="caution">
    <text evidence="9">The sequence shown here is derived from an EMBL/GenBank/DDBJ whole genome shotgun (WGS) entry which is preliminary data.</text>
</comment>
<protein>
    <submittedName>
        <fullName evidence="9">Type VII secretion-associated serine protease mycosin</fullName>
    </submittedName>
</protein>
<feature type="compositionally biased region" description="Low complexity" evidence="6">
    <location>
        <begin position="308"/>
        <end position="324"/>
    </location>
</feature>
<evidence type="ECO:0000256" key="7">
    <source>
        <dbReference type="SAM" id="Phobius"/>
    </source>
</evidence>
<dbReference type="GO" id="GO:0006508">
    <property type="term" value="P:proteolysis"/>
    <property type="evidence" value="ECO:0007669"/>
    <property type="project" value="UniProtKB-KW"/>
</dbReference>
<evidence type="ECO:0000256" key="1">
    <source>
        <dbReference type="ARBA" id="ARBA00011073"/>
    </source>
</evidence>
<dbReference type="InterPro" id="IPR023827">
    <property type="entry name" value="Peptidase_S8_Asp-AS"/>
</dbReference>
<feature type="domain" description="Peptidase S8/S53" evidence="8">
    <location>
        <begin position="35"/>
        <end position="286"/>
    </location>
</feature>
<keyword evidence="4 5" id="KW-0720">Serine protease</keyword>
<feature type="region of interest" description="Disordered" evidence="6">
    <location>
        <begin position="304"/>
        <end position="324"/>
    </location>
</feature>